<dbReference type="Proteomes" id="UP000623842">
    <property type="component" value="Unassembled WGS sequence"/>
</dbReference>
<accession>A0A919BFC0</accession>
<dbReference type="AlphaFoldDB" id="A0A919BFC0"/>
<sequence>MVPINESYPNIGYVLNRLADIADTKSLAAKGKSRYRKEEDFASRKSLDPTLISESVRHLFYEPISQVVTGSFAEFFSDCIWMGLNNFIEIMKRVPMEGVAQNKVVYQLNQHLLVETLASIIWQVGINQMPNNTVPSFYLDSHPIKALIDFYNSQQDLAENDIKKFFENTDRTVRKWRSGEELPNIGNLTLLAQWASLSNPEAVNEEMETLFLARFIDSFHRKTKHQFVTHLKEAVLWRLQHNQEPFIDFGRIFYQFYINEISSANLHILSAEGNELHKLLRRSTTKPSGSFADYSARLASLKKSIEEHNLNDELSYHYYWLQGRMLILSGQIDTALECYLNAVESSLYKSGDNIRNLLKEALAIAAIQQKPHKPTLKKIKSRALTFCPQIIEPQLRELPVNITKEDVDEWCFWFAIRFPQSGWFEEGKEILMDRLRQLGLDEVAKKCH</sequence>
<proteinExistence type="predicted"/>
<gene>
    <name evidence="1" type="ORF">GCM10017161_14940</name>
</gene>
<organism evidence="1 2">
    <name type="scientific">Thalassotalea marina</name>
    <dbReference type="NCBI Taxonomy" id="1673741"/>
    <lineage>
        <taxon>Bacteria</taxon>
        <taxon>Pseudomonadati</taxon>
        <taxon>Pseudomonadota</taxon>
        <taxon>Gammaproteobacteria</taxon>
        <taxon>Alteromonadales</taxon>
        <taxon>Colwelliaceae</taxon>
        <taxon>Thalassotalea</taxon>
    </lineage>
</organism>
<dbReference type="EMBL" id="BNCK01000003">
    <property type="protein sequence ID" value="GHF88287.1"/>
    <property type="molecule type" value="Genomic_DNA"/>
</dbReference>
<reference evidence="1" key="1">
    <citation type="journal article" date="2014" name="Int. J. Syst. Evol. Microbiol.">
        <title>Complete genome sequence of Corynebacterium casei LMG S-19264T (=DSM 44701T), isolated from a smear-ripened cheese.</title>
        <authorList>
            <consortium name="US DOE Joint Genome Institute (JGI-PGF)"/>
            <person name="Walter F."/>
            <person name="Albersmeier A."/>
            <person name="Kalinowski J."/>
            <person name="Ruckert C."/>
        </authorList>
    </citation>
    <scope>NUCLEOTIDE SEQUENCE</scope>
    <source>
        <strain evidence="1">KCTC 42731</strain>
    </source>
</reference>
<dbReference type="RefSeq" id="WP_189768829.1">
    <property type="nucleotide sequence ID" value="NZ_BNCK01000003.1"/>
</dbReference>
<keyword evidence="2" id="KW-1185">Reference proteome</keyword>
<reference evidence="1" key="2">
    <citation type="submission" date="2020-09" db="EMBL/GenBank/DDBJ databases">
        <authorList>
            <person name="Sun Q."/>
            <person name="Kim S."/>
        </authorList>
    </citation>
    <scope>NUCLEOTIDE SEQUENCE</scope>
    <source>
        <strain evidence="1">KCTC 42731</strain>
    </source>
</reference>
<evidence type="ECO:0000313" key="1">
    <source>
        <dbReference type="EMBL" id="GHF88287.1"/>
    </source>
</evidence>
<name>A0A919BFC0_9GAMM</name>
<comment type="caution">
    <text evidence="1">The sequence shown here is derived from an EMBL/GenBank/DDBJ whole genome shotgun (WGS) entry which is preliminary data.</text>
</comment>
<protein>
    <submittedName>
        <fullName evidence="1">Uncharacterized protein</fullName>
    </submittedName>
</protein>
<evidence type="ECO:0000313" key="2">
    <source>
        <dbReference type="Proteomes" id="UP000623842"/>
    </source>
</evidence>